<evidence type="ECO:0000313" key="12">
    <source>
        <dbReference type="Proteomes" id="UP001214603"/>
    </source>
</evidence>
<feature type="transmembrane region" description="Helical" evidence="9">
    <location>
        <begin position="378"/>
        <end position="399"/>
    </location>
</feature>
<accession>A0AAF0DYQ3</accession>
<evidence type="ECO:0000256" key="2">
    <source>
        <dbReference type="ARBA" id="ARBA00004687"/>
    </source>
</evidence>
<feature type="signal peptide" evidence="10">
    <location>
        <begin position="1"/>
        <end position="29"/>
    </location>
</feature>
<evidence type="ECO:0000256" key="5">
    <source>
        <dbReference type="ARBA" id="ARBA00022692"/>
    </source>
</evidence>
<organism evidence="11 12">
    <name type="scientific">Malassezia obtusa</name>
    <dbReference type="NCBI Taxonomy" id="76774"/>
    <lineage>
        <taxon>Eukaryota</taxon>
        <taxon>Fungi</taxon>
        <taxon>Dikarya</taxon>
        <taxon>Basidiomycota</taxon>
        <taxon>Ustilaginomycotina</taxon>
        <taxon>Malasseziomycetes</taxon>
        <taxon>Malasseziales</taxon>
        <taxon>Malasseziaceae</taxon>
        <taxon>Malassezia</taxon>
    </lineage>
</organism>
<feature type="chain" id="PRO_5041918668" description="GPI transamidase subunit PIG-U" evidence="10">
    <location>
        <begin position="30"/>
        <end position="424"/>
    </location>
</feature>
<feature type="transmembrane region" description="Helical" evidence="9">
    <location>
        <begin position="84"/>
        <end position="103"/>
    </location>
</feature>
<keyword evidence="6" id="KW-0256">Endoplasmic reticulum</keyword>
<keyword evidence="4" id="KW-0337">GPI-anchor biosynthesis</keyword>
<dbReference type="GO" id="GO:0006506">
    <property type="term" value="P:GPI anchor biosynthetic process"/>
    <property type="evidence" value="ECO:0007669"/>
    <property type="project" value="UniProtKB-KW"/>
</dbReference>
<keyword evidence="5 9" id="KW-0812">Transmembrane</keyword>
<evidence type="ECO:0000256" key="4">
    <source>
        <dbReference type="ARBA" id="ARBA00022502"/>
    </source>
</evidence>
<evidence type="ECO:0000256" key="10">
    <source>
        <dbReference type="SAM" id="SignalP"/>
    </source>
</evidence>
<proteinExistence type="inferred from homology"/>
<comment type="subcellular location">
    <subcellularLocation>
        <location evidence="1">Endoplasmic reticulum membrane</location>
        <topology evidence="1">Multi-pass membrane protein</topology>
    </subcellularLocation>
</comment>
<keyword evidence="10" id="KW-0732">Signal</keyword>
<evidence type="ECO:0000256" key="8">
    <source>
        <dbReference type="ARBA" id="ARBA00023136"/>
    </source>
</evidence>
<comment type="pathway">
    <text evidence="2">Glycolipid biosynthesis; glycosylphosphatidylinositol-anchor biosynthesis.</text>
</comment>
<dbReference type="EMBL" id="CP119935">
    <property type="protein sequence ID" value="WFD03008.1"/>
    <property type="molecule type" value="Genomic_DNA"/>
</dbReference>
<evidence type="ECO:0000256" key="6">
    <source>
        <dbReference type="ARBA" id="ARBA00022824"/>
    </source>
</evidence>
<dbReference type="PANTHER" id="PTHR13121:SF0">
    <property type="entry name" value="PHOSPHATIDYLINOSITOL GLYCAN ANCHOR BIOSYNTHESIS CLASS U PROTEIN"/>
    <property type="match status" value="1"/>
</dbReference>
<dbReference type="GO" id="GO:0042765">
    <property type="term" value="C:GPI-anchor transamidase complex"/>
    <property type="evidence" value="ECO:0007669"/>
    <property type="project" value="InterPro"/>
</dbReference>
<keyword evidence="12" id="KW-1185">Reference proteome</keyword>
<dbReference type="PANTHER" id="PTHR13121">
    <property type="entry name" value="GPI TRANSAMIDASE COMPONENT PIG-U"/>
    <property type="match status" value="1"/>
</dbReference>
<protein>
    <recommendedName>
        <fullName evidence="13">GPI transamidase subunit PIG-U</fullName>
    </recommendedName>
</protein>
<feature type="transmembrane region" description="Helical" evidence="9">
    <location>
        <begin position="346"/>
        <end position="366"/>
    </location>
</feature>
<keyword evidence="8 9" id="KW-0472">Membrane</keyword>
<sequence length="424" mass="47355">MKAVAGVLVVAVALRALLSWCTQWGEGLGARPELATSMDRIELRTYRAHQCVDPRAIWESLSVHHSPLLLALGEFWIMHPVRSAVLWMGLDAVTGVVLAHIAARLARQSPKTVVLSPAAVAACYLLNPYAIACCASKSMATIRALLVAASVSFAVHGASLGLAVAQTLNALLFLTPLMLTPAFLLLGADEHAEHGRWRSEFGLRRADAWWKWMRQTCVRMLVLLGGGLMVSMLLSRDTSWRFVRSVYGSRLLMDDLAPSAGLAWYFFVQMFEHFHSFYLLVVNVHMWAYVVPVSIKYRSDPLFAVTLLYGIQCLFQNYPSVGDTALFVALWSLSSARLADYLRYPMVTSLIFAYTTLLMPAFHYLWLYAGSANANFYYAINLVHALGVGSLVLDAAWAWGHERWEKERPAHASNAHRRRIVVQR</sequence>
<dbReference type="GO" id="GO:0016255">
    <property type="term" value="P:attachment of GPI anchor to protein"/>
    <property type="evidence" value="ECO:0007669"/>
    <property type="project" value="InterPro"/>
</dbReference>
<evidence type="ECO:0000256" key="1">
    <source>
        <dbReference type="ARBA" id="ARBA00004477"/>
    </source>
</evidence>
<evidence type="ECO:0000256" key="9">
    <source>
        <dbReference type="SAM" id="Phobius"/>
    </source>
</evidence>
<dbReference type="Pfam" id="PF06728">
    <property type="entry name" value="PIG-U"/>
    <property type="match status" value="1"/>
</dbReference>
<gene>
    <name evidence="11" type="ORF">MOBT1_001697</name>
</gene>
<dbReference type="Proteomes" id="UP001214603">
    <property type="component" value="Chromosome 2"/>
</dbReference>
<evidence type="ECO:0000256" key="7">
    <source>
        <dbReference type="ARBA" id="ARBA00022989"/>
    </source>
</evidence>
<keyword evidence="7 9" id="KW-1133">Transmembrane helix</keyword>
<evidence type="ECO:0000256" key="3">
    <source>
        <dbReference type="ARBA" id="ARBA00010026"/>
    </source>
</evidence>
<feature type="transmembrane region" description="Helical" evidence="9">
    <location>
        <begin position="170"/>
        <end position="188"/>
    </location>
</feature>
<evidence type="ECO:0008006" key="13">
    <source>
        <dbReference type="Google" id="ProtNLM"/>
    </source>
</evidence>
<evidence type="ECO:0000313" key="11">
    <source>
        <dbReference type="EMBL" id="WFD03008.1"/>
    </source>
</evidence>
<dbReference type="AlphaFoldDB" id="A0AAF0DYQ3"/>
<name>A0AAF0DYQ3_9BASI</name>
<feature type="transmembrane region" description="Helical" evidence="9">
    <location>
        <begin position="217"/>
        <end position="235"/>
    </location>
</feature>
<feature type="transmembrane region" description="Helical" evidence="9">
    <location>
        <begin position="144"/>
        <end position="164"/>
    </location>
</feature>
<comment type="similarity">
    <text evidence="3">Belongs to the PIGU family.</text>
</comment>
<dbReference type="InterPro" id="IPR009600">
    <property type="entry name" value="PIG-U"/>
</dbReference>
<reference evidence="11" key="1">
    <citation type="submission" date="2023-03" db="EMBL/GenBank/DDBJ databases">
        <title>Mating type loci evolution in Malassezia.</title>
        <authorList>
            <person name="Coelho M.A."/>
        </authorList>
    </citation>
    <scope>NUCLEOTIDE SEQUENCE</scope>
    <source>
        <strain evidence="11">CBS 7876</strain>
    </source>
</reference>